<feature type="coiled-coil region" evidence="5">
    <location>
        <begin position="220"/>
        <end position="251"/>
    </location>
</feature>
<evidence type="ECO:0000313" key="8">
    <source>
        <dbReference type="EMBL" id="KAJ8303017.1"/>
    </source>
</evidence>
<evidence type="ECO:0000256" key="3">
    <source>
        <dbReference type="ARBA" id="ARBA00022833"/>
    </source>
</evidence>
<dbReference type="InterPro" id="IPR013087">
    <property type="entry name" value="Znf_C2H2_type"/>
</dbReference>
<keyword evidence="3" id="KW-0862">Zinc</keyword>
<dbReference type="SMART" id="SM00355">
    <property type="entry name" value="ZnF_C2H2"/>
    <property type="match status" value="9"/>
</dbReference>
<evidence type="ECO:0000256" key="4">
    <source>
        <dbReference type="PROSITE-ProRule" id="PRU00042"/>
    </source>
</evidence>
<feature type="region of interest" description="Disordered" evidence="6">
    <location>
        <begin position="1"/>
        <end position="25"/>
    </location>
</feature>
<feature type="domain" description="C2H2-type" evidence="7">
    <location>
        <begin position="554"/>
        <end position="582"/>
    </location>
</feature>
<dbReference type="Proteomes" id="UP001217089">
    <property type="component" value="Unassembled WGS sequence"/>
</dbReference>
<proteinExistence type="predicted"/>
<dbReference type="PANTHER" id="PTHR23235">
    <property type="entry name" value="KRUEPPEL-LIKE TRANSCRIPTION FACTOR"/>
    <property type="match status" value="1"/>
</dbReference>
<feature type="domain" description="C2H2-type" evidence="7">
    <location>
        <begin position="442"/>
        <end position="464"/>
    </location>
</feature>
<gene>
    <name evidence="8" type="ORF">KUTeg_019413</name>
</gene>
<dbReference type="Pfam" id="PF00096">
    <property type="entry name" value="zf-C2H2"/>
    <property type="match status" value="4"/>
</dbReference>
<dbReference type="Gene3D" id="3.30.160.60">
    <property type="entry name" value="Classic Zinc Finger"/>
    <property type="match status" value="4"/>
</dbReference>
<evidence type="ECO:0000256" key="5">
    <source>
        <dbReference type="SAM" id="Coils"/>
    </source>
</evidence>
<evidence type="ECO:0000256" key="1">
    <source>
        <dbReference type="ARBA" id="ARBA00022723"/>
    </source>
</evidence>
<keyword evidence="5" id="KW-0175">Coiled coil</keyword>
<organism evidence="8 9">
    <name type="scientific">Tegillarca granosa</name>
    <name type="common">Malaysian cockle</name>
    <name type="synonym">Anadara granosa</name>
    <dbReference type="NCBI Taxonomy" id="220873"/>
    <lineage>
        <taxon>Eukaryota</taxon>
        <taxon>Metazoa</taxon>
        <taxon>Spiralia</taxon>
        <taxon>Lophotrochozoa</taxon>
        <taxon>Mollusca</taxon>
        <taxon>Bivalvia</taxon>
        <taxon>Autobranchia</taxon>
        <taxon>Pteriomorphia</taxon>
        <taxon>Arcoida</taxon>
        <taxon>Arcoidea</taxon>
        <taxon>Arcidae</taxon>
        <taxon>Tegillarca</taxon>
    </lineage>
</organism>
<dbReference type="InterPro" id="IPR036236">
    <property type="entry name" value="Znf_C2H2_sf"/>
</dbReference>
<sequence>MRITSDMASTIESTEMSVNSTNDVPNNVTENSGVFLLMRQDGPALTLLVNKINNSLDESEEVSQSMPVNSDPPVCTSIVNTNGADHLHQTDAFMCGICGHTSFKVIDYLQHKTSHAAPRAGICCEFCNISYTRQVTLTEHYRLKHKILFSQIKNNSNPKIGRQKYQKNADMKVGSESHKLLARELDNRTADKENGDCNSPENLDTAKFLNSSQSNEVSANANAMLIKEEVENDLENNKNDNSFKIENLQNQFNLNDNQLAKTSVFENETDEVLSSENTTTNTYVNVEIDPNFTVPTEDSKIITSHLPGHNVGDKYKDFHFILFTPNSKSCGMQFKCLHCDYKTHWKSYICKHMKEQHASTLSIHQAISVINPNPETDHKLMKMSDFNVMQAKWRAESSKKRYRGIEKQDIIGTYPCNKCDKIFTRLRYLRKHLHTHQTEQKFLCDECGKAFKTQSYLNAHHKTHKKTAYNCSQCDFTSSVTTAIHAHRQIHNEGSVICDICGFAYIDKSTLMKHKRVHDPNRPYSCSYPGCTWRFMTEIMCKAHFKKHTTEGKFKCNKCGYVFRKKHHLRRHEAKVHDAQPVKTKGVDQQLILTKLEESQEIQNTVNLIVDPEIDSDQFDLQNAELQHADLQNAELQNALQNSQLVIATDEEGNAINYEVTDLAMNVAYQTLLHGDVGDAQTILIPPNDCNQIVLQDSETIMETTE</sequence>
<reference evidence="8 9" key="1">
    <citation type="submission" date="2022-12" db="EMBL/GenBank/DDBJ databases">
        <title>Chromosome-level genome of Tegillarca granosa.</title>
        <authorList>
            <person name="Kim J."/>
        </authorList>
    </citation>
    <scope>NUCLEOTIDE SEQUENCE [LARGE SCALE GENOMIC DNA]</scope>
    <source>
        <strain evidence="8">Teg-2019</strain>
        <tissue evidence="8">Adductor muscle</tissue>
    </source>
</reference>
<dbReference type="PROSITE" id="PS00028">
    <property type="entry name" value="ZINC_FINGER_C2H2_1"/>
    <property type="match status" value="5"/>
</dbReference>
<keyword evidence="9" id="KW-1185">Reference proteome</keyword>
<feature type="domain" description="C2H2-type" evidence="7">
    <location>
        <begin position="414"/>
        <end position="441"/>
    </location>
</feature>
<accession>A0ABQ9EGG7</accession>
<evidence type="ECO:0000313" key="9">
    <source>
        <dbReference type="Proteomes" id="UP001217089"/>
    </source>
</evidence>
<dbReference type="PROSITE" id="PS50157">
    <property type="entry name" value="ZINC_FINGER_C2H2_2"/>
    <property type="match status" value="4"/>
</dbReference>
<name>A0ABQ9EGG7_TEGGR</name>
<evidence type="ECO:0000259" key="7">
    <source>
        <dbReference type="PROSITE" id="PS50157"/>
    </source>
</evidence>
<dbReference type="PANTHER" id="PTHR23235:SF120">
    <property type="entry name" value="KRUPPEL-LIKE FACTOR 15"/>
    <property type="match status" value="1"/>
</dbReference>
<comment type="caution">
    <text evidence="8">The sequence shown here is derived from an EMBL/GenBank/DDBJ whole genome shotgun (WGS) entry which is preliminary data.</text>
</comment>
<evidence type="ECO:0000256" key="2">
    <source>
        <dbReference type="ARBA" id="ARBA00022771"/>
    </source>
</evidence>
<protein>
    <recommendedName>
        <fullName evidence="7">C2H2-type domain-containing protein</fullName>
    </recommendedName>
</protein>
<feature type="domain" description="C2H2-type" evidence="7">
    <location>
        <begin position="496"/>
        <end position="523"/>
    </location>
</feature>
<keyword evidence="2 4" id="KW-0863">Zinc-finger</keyword>
<dbReference type="EMBL" id="JARBDR010000917">
    <property type="protein sequence ID" value="KAJ8303017.1"/>
    <property type="molecule type" value="Genomic_DNA"/>
</dbReference>
<keyword evidence="1" id="KW-0479">Metal-binding</keyword>
<dbReference type="SUPFAM" id="SSF57667">
    <property type="entry name" value="beta-beta-alpha zinc fingers"/>
    <property type="match status" value="3"/>
</dbReference>
<evidence type="ECO:0000256" key="6">
    <source>
        <dbReference type="SAM" id="MobiDB-lite"/>
    </source>
</evidence>